<dbReference type="GO" id="GO:0004820">
    <property type="term" value="F:glycine-tRNA ligase activity"/>
    <property type="evidence" value="ECO:0007669"/>
    <property type="project" value="UniProtKB-EC"/>
</dbReference>
<evidence type="ECO:0000256" key="6">
    <source>
        <dbReference type="ARBA" id="ARBA00022917"/>
    </source>
</evidence>
<dbReference type="GO" id="GO:0006426">
    <property type="term" value="P:glycyl-tRNA aminoacylation"/>
    <property type="evidence" value="ECO:0007669"/>
    <property type="project" value="InterPro"/>
</dbReference>
<dbReference type="PANTHER" id="PTHR10745">
    <property type="entry name" value="GLYCYL-TRNA SYNTHETASE/DNA POLYMERASE SUBUNIT GAMMA-2"/>
    <property type="match status" value="1"/>
</dbReference>
<sequence>MAKFENYQFFVNQLKELGFVFPSSQIYGGLANSYDYGHLGVLLAKNIENFWADFFVNSNPNAFFVDTKILLNPKVWQTSGHLENFSDLLVENKINKKRYRVDHLFEKFFPNVEFEKLTESEIQEYLSKIDNFENSKTEWTVPKKFNLLFETHQGVIENEKTTLFLRPETAQGIFINFKTLLRTTKNSLPLTIAQVGKSFRNEISPGNFIFRTREFTQMELEIFVKQEDSELTFNAQLEKIKNFLLKLGFNEKSLKLNHHQPEKLAHYAKATADFEYNFNFGWGELIGISNRGDFDLKNHMKKSGENLEFVDSSNGQKILPYIIEPSMGLDRLMLAILEENFRFDEQKNRYFFQFPFILSPYKVAVLPLLKKFTPLAETIWKKLIDHKISTTISNSGSIGKRYYYQDSIGTYFCITIDHNTIEDQIVTIRFRDTTEQKRVKVEEIIEFIKGNSCNE</sequence>
<evidence type="ECO:0000256" key="4">
    <source>
        <dbReference type="ARBA" id="ARBA00022741"/>
    </source>
</evidence>
<dbReference type="Proteomes" id="UP000289629">
    <property type="component" value="Chromosome"/>
</dbReference>
<keyword evidence="6" id="KW-0648">Protein biosynthesis</keyword>
<dbReference type="RefSeq" id="WP_044635139.1">
    <property type="nucleotide sequence ID" value="NZ_CP007229.1"/>
</dbReference>
<evidence type="ECO:0000256" key="7">
    <source>
        <dbReference type="ARBA" id="ARBA00023146"/>
    </source>
</evidence>
<dbReference type="InterPro" id="IPR002314">
    <property type="entry name" value="aa-tRNA-synt_IIb"/>
</dbReference>
<keyword evidence="4" id="KW-0547">Nucleotide-binding</keyword>
<dbReference type="EMBL" id="LR214971">
    <property type="protein sequence ID" value="VEU61201.1"/>
    <property type="molecule type" value="Genomic_DNA"/>
</dbReference>
<gene>
    <name evidence="9" type="primary">glyQS</name>
    <name evidence="9" type="ORF">NCTC10125_00051</name>
</gene>
<dbReference type="EC" id="6.1.1.14" evidence="1"/>
<keyword evidence="7" id="KW-0030">Aminoacyl-tRNA synthetase</keyword>
<dbReference type="GO" id="GO:0005524">
    <property type="term" value="F:ATP binding"/>
    <property type="evidence" value="ECO:0007669"/>
    <property type="project" value="UniProtKB-KW"/>
</dbReference>
<dbReference type="InterPro" id="IPR027031">
    <property type="entry name" value="Gly-tRNA_synthase/POLG2"/>
</dbReference>
<keyword evidence="2" id="KW-0963">Cytoplasm</keyword>
<dbReference type="Gene3D" id="3.30.930.10">
    <property type="entry name" value="Bira Bifunctional Protein, Domain 2"/>
    <property type="match status" value="1"/>
</dbReference>
<dbReference type="InterPro" id="IPR006195">
    <property type="entry name" value="aa-tRNA-synth_II"/>
</dbReference>
<evidence type="ECO:0000259" key="8">
    <source>
        <dbReference type="PROSITE" id="PS50862"/>
    </source>
</evidence>
<reference evidence="9 10" key="1">
    <citation type="submission" date="2019-01" db="EMBL/GenBank/DDBJ databases">
        <authorList>
            <consortium name="Pathogen Informatics"/>
        </authorList>
    </citation>
    <scope>NUCLEOTIDE SEQUENCE [LARGE SCALE GENOMIC DNA]</scope>
    <source>
        <strain evidence="9 10">NCTC10125</strain>
    </source>
</reference>
<accession>A0AAJ5NRZ9</accession>
<dbReference type="InterPro" id="IPR002315">
    <property type="entry name" value="tRNA-synt_gly"/>
</dbReference>
<evidence type="ECO:0000256" key="2">
    <source>
        <dbReference type="ARBA" id="ARBA00022490"/>
    </source>
</evidence>
<dbReference type="GO" id="GO:0005737">
    <property type="term" value="C:cytoplasm"/>
    <property type="evidence" value="ECO:0007669"/>
    <property type="project" value="InterPro"/>
</dbReference>
<dbReference type="Gene3D" id="3.40.50.800">
    <property type="entry name" value="Anticodon-binding domain"/>
    <property type="match status" value="1"/>
</dbReference>
<dbReference type="KEGG" id="mds:MDIS_00260"/>
<dbReference type="NCBIfam" id="TIGR00389">
    <property type="entry name" value="glyS_dimeric"/>
    <property type="match status" value="1"/>
</dbReference>
<evidence type="ECO:0000256" key="5">
    <source>
        <dbReference type="ARBA" id="ARBA00022840"/>
    </source>
</evidence>
<evidence type="ECO:0000313" key="10">
    <source>
        <dbReference type="Proteomes" id="UP000289629"/>
    </source>
</evidence>
<dbReference type="PRINTS" id="PR01043">
    <property type="entry name" value="TRNASYNTHGLY"/>
</dbReference>
<dbReference type="NCBIfam" id="NF003211">
    <property type="entry name" value="PRK04173.1"/>
    <property type="match status" value="1"/>
</dbReference>
<name>A0AAJ5NRZ9_9BACT</name>
<keyword evidence="3 9" id="KW-0436">Ligase</keyword>
<evidence type="ECO:0000313" key="9">
    <source>
        <dbReference type="EMBL" id="VEU61201.1"/>
    </source>
</evidence>
<dbReference type="PANTHER" id="PTHR10745:SF8">
    <property type="entry name" value="DNA POLYMERASE SUBUNIT GAMMA-2, MITOCHONDRIAL"/>
    <property type="match status" value="1"/>
</dbReference>
<evidence type="ECO:0000256" key="1">
    <source>
        <dbReference type="ARBA" id="ARBA00012829"/>
    </source>
</evidence>
<feature type="domain" description="Aminoacyl-transfer RNA synthetases class-II family profile" evidence="8">
    <location>
        <begin position="109"/>
        <end position="367"/>
    </location>
</feature>
<dbReference type="Pfam" id="PF03129">
    <property type="entry name" value="HGTP_anticodon"/>
    <property type="match status" value="1"/>
</dbReference>
<dbReference type="InterPro" id="IPR045864">
    <property type="entry name" value="aa-tRNA-synth_II/BPL/LPL"/>
</dbReference>
<protein>
    <recommendedName>
        <fullName evidence="1">glycine--tRNA ligase</fullName>
        <ecNumber evidence="1">6.1.1.14</ecNumber>
    </recommendedName>
</protein>
<dbReference type="Pfam" id="PF00587">
    <property type="entry name" value="tRNA-synt_2b"/>
    <property type="match status" value="1"/>
</dbReference>
<dbReference type="PROSITE" id="PS50862">
    <property type="entry name" value="AA_TRNA_LIGASE_II"/>
    <property type="match status" value="1"/>
</dbReference>
<proteinExistence type="predicted"/>
<organism evidence="9 10">
    <name type="scientific">Mesomycoplasma dispar</name>
    <dbReference type="NCBI Taxonomy" id="86660"/>
    <lineage>
        <taxon>Bacteria</taxon>
        <taxon>Bacillati</taxon>
        <taxon>Mycoplasmatota</taxon>
        <taxon>Mycoplasmoidales</taxon>
        <taxon>Metamycoplasmataceae</taxon>
        <taxon>Mesomycoplasma</taxon>
    </lineage>
</organism>
<evidence type="ECO:0000256" key="3">
    <source>
        <dbReference type="ARBA" id="ARBA00022598"/>
    </source>
</evidence>
<dbReference type="InterPro" id="IPR004154">
    <property type="entry name" value="Anticodon-bd"/>
</dbReference>
<dbReference type="SUPFAM" id="SSF55681">
    <property type="entry name" value="Class II aaRS and biotin synthetases"/>
    <property type="match status" value="1"/>
</dbReference>
<dbReference type="SUPFAM" id="SSF52954">
    <property type="entry name" value="Class II aaRS ABD-related"/>
    <property type="match status" value="1"/>
</dbReference>
<dbReference type="InterPro" id="IPR036621">
    <property type="entry name" value="Anticodon-bd_dom_sf"/>
</dbReference>
<keyword evidence="5" id="KW-0067">ATP-binding</keyword>
<dbReference type="AlphaFoldDB" id="A0AAJ5NRZ9"/>